<comment type="caution">
    <text evidence="5">The sequence shown here is derived from an EMBL/GenBank/DDBJ whole genome shotgun (WGS) entry which is preliminary data.</text>
</comment>
<evidence type="ECO:0000256" key="1">
    <source>
        <dbReference type="ARBA" id="ARBA00010638"/>
    </source>
</evidence>
<keyword evidence="5" id="KW-0436">Ligase</keyword>
<dbReference type="PANTHER" id="PTHR23407">
    <property type="entry name" value="ATPASE INHIBITOR/5-FORMYLTETRAHYDROFOLATE CYCLO-LIGASE"/>
    <property type="match status" value="1"/>
</dbReference>
<dbReference type="Proteomes" id="UP001548590">
    <property type="component" value="Unassembled WGS sequence"/>
</dbReference>
<sequence length="194" mass="21606">MTLPRPDRKTLRSELIAQRETLSPVLRLQLQAEILPHLGELLDRLAPRCVGFCWPYRGEPDLREYLSLWRAQGRDRSLGLPVLPEGEGPLRFRSWRPGVPTAPDRFGIPAPIDTGFVAPDLLIVPVNGFDPKGYRIGYGGGFFDRTLAALDPAPRTIGVGFDLARVEDVFPLAHDRPLDWIVTESGIVVGPHNE</sequence>
<evidence type="ECO:0000256" key="2">
    <source>
        <dbReference type="ARBA" id="ARBA00022741"/>
    </source>
</evidence>
<accession>A0ABV2CNA2</accession>
<dbReference type="EMBL" id="JBEWLZ010000003">
    <property type="protein sequence ID" value="MET1489388.1"/>
    <property type="molecule type" value="Genomic_DNA"/>
</dbReference>
<dbReference type="InterPro" id="IPR037171">
    <property type="entry name" value="NagB/RpiA_transferase-like"/>
</dbReference>
<reference evidence="5 6" key="1">
    <citation type="submission" date="2024-07" db="EMBL/GenBank/DDBJ databases">
        <title>Uliginosibacterium paludis KCTC:42655.</title>
        <authorList>
            <person name="Kim M.K."/>
        </authorList>
    </citation>
    <scope>NUCLEOTIDE SEQUENCE [LARGE SCALE GENOMIC DNA]</scope>
    <source>
        <strain evidence="5 6">KCTC 42655</strain>
    </source>
</reference>
<keyword evidence="6" id="KW-1185">Reference proteome</keyword>
<keyword evidence="4" id="KW-0479">Metal-binding</keyword>
<dbReference type="PIRSF" id="PIRSF006806">
    <property type="entry name" value="FTHF_cligase"/>
    <property type="match status" value="1"/>
</dbReference>
<keyword evidence="3 4" id="KW-0067">ATP-binding</keyword>
<keyword evidence="4" id="KW-0460">Magnesium</keyword>
<comment type="similarity">
    <text evidence="1 4">Belongs to the 5-formyltetrahydrofolate cyclo-ligase family.</text>
</comment>
<gene>
    <name evidence="5" type="ORF">ABVT11_06085</name>
</gene>
<evidence type="ECO:0000313" key="6">
    <source>
        <dbReference type="Proteomes" id="UP001548590"/>
    </source>
</evidence>
<dbReference type="PANTHER" id="PTHR23407:SF1">
    <property type="entry name" value="5-FORMYLTETRAHYDROFOLATE CYCLO-LIGASE"/>
    <property type="match status" value="1"/>
</dbReference>
<comment type="catalytic activity">
    <reaction evidence="4">
        <text>(6S)-5-formyl-5,6,7,8-tetrahydrofolate + ATP = (6R)-5,10-methenyltetrahydrofolate + ADP + phosphate</text>
        <dbReference type="Rhea" id="RHEA:10488"/>
        <dbReference type="ChEBI" id="CHEBI:30616"/>
        <dbReference type="ChEBI" id="CHEBI:43474"/>
        <dbReference type="ChEBI" id="CHEBI:57455"/>
        <dbReference type="ChEBI" id="CHEBI:57457"/>
        <dbReference type="ChEBI" id="CHEBI:456216"/>
        <dbReference type="EC" id="6.3.3.2"/>
    </reaction>
</comment>
<dbReference type="EC" id="6.3.3.2" evidence="4"/>
<name>A0ABV2CNA2_9RHOO</name>
<evidence type="ECO:0000256" key="3">
    <source>
        <dbReference type="ARBA" id="ARBA00022840"/>
    </source>
</evidence>
<dbReference type="GO" id="GO:0030272">
    <property type="term" value="F:5-formyltetrahydrofolate cyclo-ligase activity"/>
    <property type="evidence" value="ECO:0007669"/>
    <property type="project" value="UniProtKB-EC"/>
</dbReference>
<comment type="cofactor">
    <cofactor evidence="4">
        <name>Mg(2+)</name>
        <dbReference type="ChEBI" id="CHEBI:18420"/>
    </cofactor>
</comment>
<proteinExistence type="inferred from homology"/>
<protein>
    <recommendedName>
        <fullName evidence="4">5-formyltetrahydrofolate cyclo-ligase</fullName>
        <ecNumber evidence="4">6.3.3.2</ecNumber>
    </recommendedName>
</protein>
<evidence type="ECO:0000256" key="4">
    <source>
        <dbReference type="RuleBase" id="RU361279"/>
    </source>
</evidence>
<keyword evidence="2 4" id="KW-0547">Nucleotide-binding</keyword>
<dbReference type="InterPro" id="IPR024185">
    <property type="entry name" value="FTHF_cligase-like_sf"/>
</dbReference>
<organism evidence="5 6">
    <name type="scientific">Uliginosibacterium paludis</name>
    <dbReference type="NCBI Taxonomy" id="1615952"/>
    <lineage>
        <taxon>Bacteria</taxon>
        <taxon>Pseudomonadati</taxon>
        <taxon>Pseudomonadota</taxon>
        <taxon>Betaproteobacteria</taxon>
        <taxon>Rhodocyclales</taxon>
        <taxon>Zoogloeaceae</taxon>
        <taxon>Uliginosibacterium</taxon>
    </lineage>
</organism>
<evidence type="ECO:0000313" key="5">
    <source>
        <dbReference type="EMBL" id="MET1489388.1"/>
    </source>
</evidence>
<dbReference type="RefSeq" id="WP_345925577.1">
    <property type="nucleotide sequence ID" value="NZ_JBDIVF010000002.1"/>
</dbReference>
<dbReference type="Gene3D" id="3.40.50.10420">
    <property type="entry name" value="NagB/RpiA/CoA transferase-like"/>
    <property type="match status" value="1"/>
</dbReference>
<dbReference type="NCBIfam" id="TIGR02727">
    <property type="entry name" value="MTHFS_bact"/>
    <property type="match status" value="1"/>
</dbReference>
<dbReference type="SUPFAM" id="SSF100950">
    <property type="entry name" value="NagB/RpiA/CoA transferase-like"/>
    <property type="match status" value="1"/>
</dbReference>
<dbReference type="Pfam" id="PF01812">
    <property type="entry name" value="5-FTHF_cyc-lig"/>
    <property type="match status" value="1"/>
</dbReference>
<dbReference type="InterPro" id="IPR002698">
    <property type="entry name" value="FTHF_cligase"/>
</dbReference>